<dbReference type="EMBL" id="BSXS01015493">
    <property type="protein sequence ID" value="GMF06791.1"/>
    <property type="molecule type" value="Genomic_DNA"/>
</dbReference>
<name>A0ACB5UBX7_AMBMO</name>
<evidence type="ECO:0000313" key="2">
    <source>
        <dbReference type="Proteomes" id="UP001165064"/>
    </source>
</evidence>
<dbReference type="Proteomes" id="UP001165064">
    <property type="component" value="Unassembled WGS sequence"/>
</dbReference>
<protein>
    <submittedName>
        <fullName evidence="1">Unnamed protein product</fullName>
    </submittedName>
</protein>
<accession>A0ACB5UBX7</accession>
<reference evidence="1" key="1">
    <citation type="submission" date="2023-04" db="EMBL/GenBank/DDBJ databases">
        <title>Ambrosiozyma monospora NBRC 10751.</title>
        <authorList>
            <person name="Ichikawa N."/>
            <person name="Sato H."/>
            <person name="Tonouchi N."/>
        </authorList>
    </citation>
    <scope>NUCLEOTIDE SEQUENCE</scope>
    <source>
        <strain evidence="1">NBRC 10751</strain>
    </source>
</reference>
<comment type="caution">
    <text evidence="1">The sequence shown here is derived from an EMBL/GenBank/DDBJ whole genome shotgun (WGS) entry which is preliminary data.</text>
</comment>
<proteinExistence type="predicted"/>
<gene>
    <name evidence="1" type="ORF">Amon02_001278600</name>
</gene>
<organism evidence="1 2">
    <name type="scientific">Ambrosiozyma monospora</name>
    <name type="common">Yeast</name>
    <name type="synonym">Endomycopsis monosporus</name>
    <dbReference type="NCBI Taxonomy" id="43982"/>
    <lineage>
        <taxon>Eukaryota</taxon>
        <taxon>Fungi</taxon>
        <taxon>Dikarya</taxon>
        <taxon>Ascomycota</taxon>
        <taxon>Saccharomycotina</taxon>
        <taxon>Pichiomycetes</taxon>
        <taxon>Pichiales</taxon>
        <taxon>Pichiaceae</taxon>
        <taxon>Ambrosiozyma</taxon>
    </lineage>
</organism>
<evidence type="ECO:0000313" key="1">
    <source>
        <dbReference type="EMBL" id="GMF06791.1"/>
    </source>
</evidence>
<sequence length="78" mass="7987">MACGALFFKSDEVTWKTAGGGGGNGNGNGGMNGGAGGFGVGGGLGNEDFEDEGYRYFIAARKLIDITDTRDTLSFQPN</sequence>
<keyword evidence="2" id="KW-1185">Reference proteome</keyword>